<dbReference type="Proteomes" id="UP000244168">
    <property type="component" value="Unassembled WGS sequence"/>
</dbReference>
<keyword evidence="3" id="KW-1185">Reference proteome</keyword>
<dbReference type="Gene3D" id="3.10.129.10">
    <property type="entry name" value="Hotdog Thioesterase"/>
    <property type="match status" value="1"/>
</dbReference>
<name>A0A2T5JD33_9SPHI</name>
<dbReference type="InterPro" id="IPR054545">
    <property type="entry name" value="ApeI-like"/>
</dbReference>
<dbReference type="Pfam" id="PF22818">
    <property type="entry name" value="ApeI-like"/>
    <property type="match status" value="1"/>
</dbReference>
<reference evidence="2 3" key="1">
    <citation type="submission" date="2018-04" db="EMBL/GenBank/DDBJ databases">
        <title>Genomic Encyclopedia of Archaeal and Bacterial Type Strains, Phase II (KMG-II): from individual species to whole genera.</title>
        <authorList>
            <person name="Goeker M."/>
        </authorList>
    </citation>
    <scope>NUCLEOTIDE SEQUENCE [LARGE SCALE GENOMIC DNA]</scope>
    <source>
        <strain evidence="2 3">DSM 26809</strain>
    </source>
</reference>
<evidence type="ECO:0000313" key="2">
    <source>
        <dbReference type="EMBL" id="PTQ99674.1"/>
    </source>
</evidence>
<evidence type="ECO:0000313" key="3">
    <source>
        <dbReference type="Proteomes" id="UP000244168"/>
    </source>
</evidence>
<sequence>MSSTQLYTIENLQVADGSITATVVLNAAHPIFEGHFPGQPVLPGACMLDMVKAITSVALGQQLRLVKADNLKFITPVDPLVSGKLQLNITHQPVTNGIKIKATLSGESPYMKMDGVFDIG</sequence>
<feature type="domain" description="ApeI dehydratase-like" evidence="1">
    <location>
        <begin position="15"/>
        <end position="92"/>
    </location>
</feature>
<dbReference type="AlphaFoldDB" id="A0A2T5JD33"/>
<proteinExistence type="predicted"/>
<comment type="caution">
    <text evidence="2">The sequence shown here is derived from an EMBL/GenBank/DDBJ whole genome shotgun (WGS) entry which is preliminary data.</text>
</comment>
<dbReference type="EMBL" id="QAOQ01000002">
    <property type="protein sequence ID" value="PTQ99674.1"/>
    <property type="molecule type" value="Genomic_DNA"/>
</dbReference>
<dbReference type="GO" id="GO:0016829">
    <property type="term" value="F:lyase activity"/>
    <property type="evidence" value="ECO:0007669"/>
    <property type="project" value="UniProtKB-KW"/>
</dbReference>
<organism evidence="2 3">
    <name type="scientific">Mucilaginibacter yixingensis</name>
    <dbReference type="NCBI Taxonomy" id="1295612"/>
    <lineage>
        <taxon>Bacteria</taxon>
        <taxon>Pseudomonadati</taxon>
        <taxon>Bacteroidota</taxon>
        <taxon>Sphingobacteriia</taxon>
        <taxon>Sphingobacteriales</taxon>
        <taxon>Sphingobacteriaceae</taxon>
        <taxon>Mucilaginibacter</taxon>
    </lineage>
</organism>
<accession>A0A2T5JD33</accession>
<evidence type="ECO:0000259" key="1">
    <source>
        <dbReference type="Pfam" id="PF22818"/>
    </source>
</evidence>
<dbReference type="InterPro" id="IPR029069">
    <property type="entry name" value="HotDog_dom_sf"/>
</dbReference>
<gene>
    <name evidence="2" type="ORF">C8P68_102502</name>
</gene>
<dbReference type="OrthoDB" id="9772788at2"/>
<protein>
    <submittedName>
        <fullName evidence="2">3-hydroxyacyl-[acyl-carrier-protein] dehydratase</fullName>
    </submittedName>
</protein>
<dbReference type="SUPFAM" id="SSF54637">
    <property type="entry name" value="Thioesterase/thiol ester dehydrase-isomerase"/>
    <property type="match status" value="1"/>
</dbReference>
<dbReference type="RefSeq" id="WP_107827593.1">
    <property type="nucleotide sequence ID" value="NZ_CP160205.1"/>
</dbReference>